<evidence type="ECO:0000256" key="8">
    <source>
        <dbReference type="ARBA" id="ARBA00023136"/>
    </source>
</evidence>
<keyword evidence="10" id="KW-0675">Receptor</keyword>
<dbReference type="PANTHER" id="PTHR47154:SF2">
    <property type="entry name" value="G-PROTEIN COUPLED RECEPTOR MTH-RELATED"/>
    <property type="match status" value="1"/>
</dbReference>
<feature type="region of interest" description="Disordered" evidence="13">
    <location>
        <begin position="392"/>
        <end position="413"/>
    </location>
</feature>
<keyword evidence="8 14" id="KW-0472">Membrane</keyword>
<comment type="subcellular location">
    <subcellularLocation>
        <location evidence="1">Cell membrane</location>
        <topology evidence="1">Multi-pass membrane protein</topology>
    </subcellularLocation>
</comment>
<keyword evidence="3" id="KW-1003">Cell membrane</keyword>
<evidence type="ECO:0000256" key="14">
    <source>
        <dbReference type="SAM" id="Phobius"/>
    </source>
</evidence>
<feature type="transmembrane region" description="Helical" evidence="14">
    <location>
        <begin position="117"/>
        <end position="139"/>
    </location>
</feature>
<evidence type="ECO:0000256" key="9">
    <source>
        <dbReference type="ARBA" id="ARBA00023157"/>
    </source>
</evidence>
<feature type="transmembrane region" description="Helical" evidence="14">
    <location>
        <begin position="273"/>
        <end position="292"/>
    </location>
</feature>
<evidence type="ECO:0000256" key="11">
    <source>
        <dbReference type="ARBA" id="ARBA00023180"/>
    </source>
</evidence>
<evidence type="ECO:0000256" key="5">
    <source>
        <dbReference type="ARBA" id="ARBA00022729"/>
    </source>
</evidence>
<accession>A0A6P4IC41</accession>
<dbReference type="Gene3D" id="2.170.180.11">
    <property type="entry name" value="Methuselah ectodomain, domain 2"/>
    <property type="match status" value="1"/>
</dbReference>
<dbReference type="CDD" id="cd15039">
    <property type="entry name" value="7tmB3_Methuselah-like"/>
    <property type="match status" value="1"/>
</dbReference>
<evidence type="ECO:0000256" key="10">
    <source>
        <dbReference type="ARBA" id="ARBA00023170"/>
    </source>
</evidence>
<evidence type="ECO:0000256" key="13">
    <source>
        <dbReference type="SAM" id="MobiDB-lite"/>
    </source>
</evidence>
<feature type="transmembrane region" description="Helical" evidence="14">
    <location>
        <begin position="184"/>
        <end position="205"/>
    </location>
</feature>
<dbReference type="GO" id="GO:0007166">
    <property type="term" value="P:cell surface receptor signaling pathway"/>
    <property type="evidence" value="ECO:0007669"/>
    <property type="project" value="InterPro"/>
</dbReference>
<feature type="transmembrane region" description="Helical" evidence="14">
    <location>
        <begin position="357"/>
        <end position="377"/>
    </location>
</feature>
<reference evidence="17" key="1">
    <citation type="submission" date="2025-08" db="UniProtKB">
        <authorList>
            <consortium name="RefSeq"/>
        </authorList>
    </citation>
    <scope>IDENTIFICATION</scope>
    <source>
        <strain evidence="17">14028-0561.14</strain>
        <tissue evidence="17">Whole fly</tissue>
    </source>
</reference>
<evidence type="ECO:0000313" key="16">
    <source>
        <dbReference type="Proteomes" id="UP001652661"/>
    </source>
</evidence>
<dbReference type="Pfam" id="PF06652">
    <property type="entry name" value="Methuselah_N"/>
    <property type="match status" value="1"/>
</dbReference>
<keyword evidence="11" id="KW-0325">Glycoprotein</keyword>
<keyword evidence="6 14" id="KW-1133">Transmembrane helix</keyword>
<dbReference type="InterPro" id="IPR010596">
    <property type="entry name" value="Methuselah_N_dom"/>
</dbReference>
<dbReference type="InterPro" id="IPR017981">
    <property type="entry name" value="GPCR_2-like_7TM"/>
</dbReference>
<keyword evidence="4 14" id="KW-0812">Transmembrane</keyword>
<evidence type="ECO:0000256" key="4">
    <source>
        <dbReference type="ARBA" id="ARBA00022692"/>
    </source>
</evidence>
<dbReference type="SUPFAM" id="SSF63877">
    <property type="entry name" value="Methuselah ectodomain"/>
    <property type="match status" value="1"/>
</dbReference>
<gene>
    <name evidence="17" type="primary">LOC108077584</name>
</gene>
<name>A0A6P4IC41_DROKI</name>
<keyword evidence="7" id="KW-0297">G-protein coupled receptor</keyword>
<evidence type="ECO:0000256" key="3">
    <source>
        <dbReference type="ARBA" id="ARBA00022475"/>
    </source>
</evidence>
<dbReference type="Gene3D" id="1.20.1070.10">
    <property type="entry name" value="Rhodopsin 7-helix transmembrane proteins"/>
    <property type="match status" value="1"/>
</dbReference>
<comment type="similarity">
    <text evidence="2">Belongs to the G-protein coupled receptor 2 family. Mth subfamily.</text>
</comment>
<evidence type="ECO:0000256" key="1">
    <source>
        <dbReference type="ARBA" id="ARBA00004651"/>
    </source>
</evidence>
<dbReference type="PANTHER" id="PTHR47154">
    <property type="entry name" value="G-PROTEIN COUPLED RECEPTOR MTH-RELATED"/>
    <property type="match status" value="1"/>
</dbReference>
<evidence type="ECO:0000259" key="15">
    <source>
        <dbReference type="PROSITE" id="PS50261"/>
    </source>
</evidence>
<sequence length="413" mass="48039">MMKIDGMGCSDYINENLTYVNVLNITKSDGKTVEEKDIKEVMIVQDELPLPCKEVYRLLPKEDERDKWTLFENGTIYRQHDAQMLSKLEYCLQPDELGEDYSVSLVAFNCIVEPPMVMAYVKLCSTFFMSLTILVYLWLPKFRTLHGRICNLYFICLTLTFLLNVLSMFRTLEGRPLLCDINGYAGYFMVIATFMWLSVVSFDVWRRFTVRQFQDFYDNGRSSFFNYNAIVWITTSILTISIILVDKFVDFSYSPGVGVYSCWINTDNWSAMIYLYTPLAILIVLNGVLFGLTTRYIYVENKGNQNELNRIAKQRKARNRANYRVYLRLFIIMGGSWFLEVLGYICETEKVLKPLTTLNEVINCSQGMIIFLATFCNRDMIRSINKRIQNRESTSTDFSSGSQRQDTERQAGN</sequence>
<dbReference type="InterPro" id="IPR036272">
    <property type="entry name" value="Methuselah_N_sf"/>
</dbReference>
<dbReference type="GO" id="GO:0008528">
    <property type="term" value="F:G protein-coupled peptide receptor activity"/>
    <property type="evidence" value="ECO:0007669"/>
    <property type="project" value="TreeGrafter"/>
</dbReference>
<feature type="domain" description="G-protein coupled receptors family 2 profile 2" evidence="15">
    <location>
        <begin position="114"/>
        <end position="378"/>
    </location>
</feature>
<feature type="transmembrane region" description="Helical" evidence="14">
    <location>
        <begin position="325"/>
        <end position="345"/>
    </location>
</feature>
<evidence type="ECO:0000313" key="17">
    <source>
        <dbReference type="RefSeq" id="XP_017026467.2"/>
    </source>
</evidence>
<keyword evidence="12" id="KW-0807">Transducer</keyword>
<evidence type="ECO:0000256" key="6">
    <source>
        <dbReference type="ARBA" id="ARBA00022989"/>
    </source>
</evidence>
<keyword evidence="16" id="KW-1185">Reference proteome</keyword>
<feature type="transmembrane region" description="Helical" evidence="14">
    <location>
        <begin position="225"/>
        <end position="245"/>
    </location>
</feature>
<dbReference type="OrthoDB" id="6134459at2759"/>
<evidence type="ECO:0000256" key="2">
    <source>
        <dbReference type="ARBA" id="ARBA00008979"/>
    </source>
</evidence>
<dbReference type="Proteomes" id="UP001652661">
    <property type="component" value="Chromosome 3R"/>
</dbReference>
<dbReference type="RefSeq" id="XP_017026467.2">
    <property type="nucleotide sequence ID" value="XM_017170978.2"/>
</dbReference>
<dbReference type="PROSITE" id="PS50261">
    <property type="entry name" value="G_PROTEIN_RECEP_F2_4"/>
    <property type="match status" value="1"/>
</dbReference>
<organism evidence="16 17">
    <name type="scientific">Drosophila kikkawai</name>
    <name type="common">Fruit fly</name>
    <dbReference type="NCBI Taxonomy" id="30033"/>
    <lineage>
        <taxon>Eukaryota</taxon>
        <taxon>Metazoa</taxon>
        <taxon>Ecdysozoa</taxon>
        <taxon>Arthropoda</taxon>
        <taxon>Hexapoda</taxon>
        <taxon>Insecta</taxon>
        <taxon>Pterygota</taxon>
        <taxon>Neoptera</taxon>
        <taxon>Endopterygota</taxon>
        <taxon>Diptera</taxon>
        <taxon>Brachycera</taxon>
        <taxon>Muscomorpha</taxon>
        <taxon>Ephydroidea</taxon>
        <taxon>Drosophilidae</taxon>
        <taxon>Drosophila</taxon>
        <taxon>Sophophora</taxon>
    </lineage>
</organism>
<feature type="transmembrane region" description="Helical" evidence="14">
    <location>
        <begin position="151"/>
        <end position="172"/>
    </location>
</feature>
<proteinExistence type="inferred from homology"/>
<evidence type="ECO:0000256" key="12">
    <source>
        <dbReference type="ARBA" id="ARBA00023224"/>
    </source>
</evidence>
<dbReference type="InterPro" id="IPR051384">
    <property type="entry name" value="Mth_GPCR"/>
</dbReference>
<keyword evidence="5" id="KW-0732">Signal</keyword>
<keyword evidence="9" id="KW-1015">Disulfide bond</keyword>
<dbReference type="GO" id="GO:0005886">
    <property type="term" value="C:plasma membrane"/>
    <property type="evidence" value="ECO:0007669"/>
    <property type="project" value="UniProtKB-SubCell"/>
</dbReference>
<dbReference type="AlphaFoldDB" id="A0A6P4IC41"/>
<dbReference type="GeneID" id="108077584"/>
<feature type="compositionally biased region" description="Polar residues" evidence="13">
    <location>
        <begin position="392"/>
        <end position="404"/>
    </location>
</feature>
<dbReference type="SUPFAM" id="SSF81321">
    <property type="entry name" value="Family A G protein-coupled receptor-like"/>
    <property type="match status" value="1"/>
</dbReference>
<dbReference type="InterPro" id="IPR023311">
    <property type="entry name" value="Methusela_ecto_dom_2"/>
</dbReference>
<protein>
    <submittedName>
        <fullName evidence="17">Probable G-protein coupled receptor Mth-like 11</fullName>
    </submittedName>
</protein>
<evidence type="ECO:0000256" key="7">
    <source>
        <dbReference type="ARBA" id="ARBA00023040"/>
    </source>
</evidence>